<dbReference type="Pfam" id="PF08148">
    <property type="entry name" value="DSHCT"/>
    <property type="match status" value="1"/>
</dbReference>
<dbReference type="Proteomes" id="UP000192783">
    <property type="component" value="Unassembled WGS sequence"/>
</dbReference>
<dbReference type="GO" id="GO:0004386">
    <property type="term" value="F:helicase activity"/>
    <property type="evidence" value="ECO:0007669"/>
    <property type="project" value="UniProtKB-KW"/>
</dbReference>
<dbReference type="AlphaFoldDB" id="A0A1W1WYB1"/>
<feature type="compositionally biased region" description="Polar residues" evidence="5">
    <location>
        <begin position="1"/>
        <end position="10"/>
    </location>
</feature>
<dbReference type="Gene3D" id="1.10.3380.30">
    <property type="match status" value="1"/>
</dbReference>
<feature type="domain" description="Helicase C-terminal" evidence="7">
    <location>
        <begin position="297"/>
        <end position="483"/>
    </location>
</feature>
<dbReference type="STRING" id="1121390.SAMN02746041_00111"/>
<feature type="region of interest" description="Disordered" evidence="5">
    <location>
        <begin position="1"/>
        <end position="40"/>
    </location>
</feature>
<reference evidence="8 9" key="1">
    <citation type="submission" date="2017-04" db="EMBL/GenBank/DDBJ databases">
        <authorList>
            <person name="Afonso C.L."/>
            <person name="Miller P.J."/>
            <person name="Scott M.A."/>
            <person name="Spackman E."/>
            <person name="Goraichik I."/>
            <person name="Dimitrov K.M."/>
            <person name="Suarez D.L."/>
            <person name="Swayne D.E."/>
        </authorList>
    </citation>
    <scope>NUCLEOTIDE SEQUENCE [LARGE SCALE GENOMIC DNA]</scope>
    <source>
        <strain evidence="8 9">DSM 13146</strain>
    </source>
</reference>
<keyword evidence="9" id="KW-1185">Reference proteome</keyword>
<dbReference type="InterPro" id="IPR050699">
    <property type="entry name" value="RNA-DNA_Helicase"/>
</dbReference>
<keyword evidence="3 8" id="KW-0347">Helicase</keyword>
<dbReference type="GO" id="GO:0003676">
    <property type="term" value="F:nucleic acid binding"/>
    <property type="evidence" value="ECO:0007669"/>
    <property type="project" value="InterPro"/>
</dbReference>
<accession>A0A1W1WYB1</accession>
<dbReference type="GO" id="GO:0005524">
    <property type="term" value="F:ATP binding"/>
    <property type="evidence" value="ECO:0007669"/>
    <property type="project" value="UniProtKB-KW"/>
</dbReference>
<dbReference type="PROSITE" id="PS51192">
    <property type="entry name" value="HELICASE_ATP_BIND_1"/>
    <property type="match status" value="1"/>
</dbReference>
<evidence type="ECO:0000259" key="7">
    <source>
        <dbReference type="PROSITE" id="PS51194"/>
    </source>
</evidence>
<dbReference type="PROSITE" id="PS51194">
    <property type="entry name" value="HELICASE_CTER"/>
    <property type="match status" value="1"/>
</dbReference>
<keyword evidence="2" id="KW-0378">Hydrolase</keyword>
<organism evidence="8 9">
    <name type="scientific">Desulfacinum hydrothermale DSM 13146</name>
    <dbReference type="NCBI Taxonomy" id="1121390"/>
    <lineage>
        <taxon>Bacteria</taxon>
        <taxon>Pseudomonadati</taxon>
        <taxon>Thermodesulfobacteriota</taxon>
        <taxon>Syntrophobacteria</taxon>
        <taxon>Syntrophobacterales</taxon>
        <taxon>Syntrophobacteraceae</taxon>
        <taxon>Desulfacinum</taxon>
    </lineage>
</organism>
<evidence type="ECO:0000313" key="9">
    <source>
        <dbReference type="Proteomes" id="UP000192783"/>
    </source>
</evidence>
<dbReference type="SMART" id="SM01142">
    <property type="entry name" value="DSHCT"/>
    <property type="match status" value="1"/>
</dbReference>
<name>A0A1W1WYB1_9BACT</name>
<protein>
    <submittedName>
        <fullName evidence="8">Superfamily II RNA helicase</fullName>
    </submittedName>
</protein>
<dbReference type="InterPro" id="IPR027417">
    <property type="entry name" value="P-loop_NTPase"/>
</dbReference>
<proteinExistence type="predicted"/>
<evidence type="ECO:0000259" key="6">
    <source>
        <dbReference type="PROSITE" id="PS51192"/>
    </source>
</evidence>
<dbReference type="GO" id="GO:0016787">
    <property type="term" value="F:hydrolase activity"/>
    <property type="evidence" value="ECO:0007669"/>
    <property type="project" value="UniProtKB-KW"/>
</dbReference>
<evidence type="ECO:0000256" key="1">
    <source>
        <dbReference type="ARBA" id="ARBA00022741"/>
    </source>
</evidence>
<sequence length="916" mass="104445">MKPLNSQGVKAHLKTTTRGLCRRHKGHQKKAPSRKHTTRDSFRLKVHPRVRKVLERIGVPERRPFVPDPFQVEAIEKVREHDVLVTAPTGAGKTHIAIEAIRNVFRQGGRSWYASPLKALSNAKLEEFSAIFGPENVGILTGDRKENPNAPIIVGTTEILRNQLYDAMHRGQDLAVDLVVMDEAHYLGDPDRGVVWEEVLIYLPARIRLLLLSATIRNAQQLCDWLLWLRQSPCLWVSATERPVPLYPLFLFPHGDLTPLGGRGGLFRPIRDLDPRQFARRDFPDVAHILEALRQADLLPAIFFLKSRADCERAISLCPPVPRSALKKSADFHRRLQELLDQWPFLKSHKHLSILKKSRVGAHHAGQLPHWKLLMERLMQEGYLEAIFSTSTVAAGVNFPARTVVIPQSDRFNGREFVDLSATDLLQMTGRAGRRGMDEIGFVLVVPGRYQKAELIHDLLRSPPDAIQSQIRVNFSMVLNLLLSHEPEEIRTLFARSLATYQNLSREEHVRDLVQTFQREVSRWEPHMACGSMDLLAEVRPRFMRLHEAQRKAKKQARKQALAWSTQGLLTPGRLFLNRRGTLYMVVEPAGKDAPDVEAVRLQPPLQWHRGAVRTHRVRTRQIRDIGRKIGRLPDRHDKQGWQALVQQCEQEGYRSLFHEDAGVERPEALQSATRTLAETAMLKAQLPCTGCELFGPCHKASKHPFARLVQRYFAHRVEIQSVQEALWRSFQHHFRILREEGYVTEEGHLTADGLWASKLRLDQPLLISEGIRHNIFPAKDPALLAALIAPFVMDRERPGESQLSALIWKYPDLATPYFALMQTLHRLREKLNQEGFETPALPFWTVVAVYHWVKGEPWVMVKGLTGIDEGDLAMVMLRTADHLRQVESLAESHPELADSAREAIDGILREPVLVT</sequence>
<dbReference type="InterPro" id="IPR012961">
    <property type="entry name" value="Ski2/MTR4_C"/>
</dbReference>
<gene>
    <name evidence="8" type="ORF">SAMN02746041_00111</name>
</gene>
<evidence type="ECO:0000256" key="2">
    <source>
        <dbReference type="ARBA" id="ARBA00022801"/>
    </source>
</evidence>
<dbReference type="SMART" id="SM00490">
    <property type="entry name" value="HELICc"/>
    <property type="match status" value="1"/>
</dbReference>
<dbReference type="GO" id="GO:0070478">
    <property type="term" value="P:nuclear-transcribed mRNA catabolic process, 3'-5' exonucleolytic nonsense-mediated decay"/>
    <property type="evidence" value="ECO:0007669"/>
    <property type="project" value="TreeGrafter"/>
</dbReference>
<dbReference type="Gene3D" id="3.40.50.300">
    <property type="entry name" value="P-loop containing nucleotide triphosphate hydrolases"/>
    <property type="match status" value="2"/>
</dbReference>
<feature type="compositionally biased region" description="Basic residues" evidence="5">
    <location>
        <begin position="11"/>
        <end position="37"/>
    </location>
</feature>
<dbReference type="InterPro" id="IPR001650">
    <property type="entry name" value="Helicase_C-like"/>
</dbReference>
<dbReference type="SUPFAM" id="SSF52540">
    <property type="entry name" value="P-loop containing nucleoside triphosphate hydrolases"/>
    <property type="match status" value="1"/>
</dbReference>
<dbReference type="InterPro" id="IPR011545">
    <property type="entry name" value="DEAD/DEAH_box_helicase_dom"/>
</dbReference>
<dbReference type="EMBL" id="FWXF01000001">
    <property type="protein sequence ID" value="SMC16583.1"/>
    <property type="molecule type" value="Genomic_DNA"/>
</dbReference>
<dbReference type="PANTHER" id="PTHR12131:SF1">
    <property type="entry name" value="ATP-DEPENDENT RNA HELICASE SUPV3L1, MITOCHONDRIAL-RELATED"/>
    <property type="match status" value="1"/>
</dbReference>
<dbReference type="SMART" id="SM00487">
    <property type="entry name" value="DEXDc"/>
    <property type="match status" value="1"/>
</dbReference>
<evidence type="ECO:0000256" key="4">
    <source>
        <dbReference type="ARBA" id="ARBA00022840"/>
    </source>
</evidence>
<evidence type="ECO:0000313" key="8">
    <source>
        <dbReference type="EMBL" id="SMC16583.1"/>
    </source>
</evidence>
<dbReference type="OrthoDB" id="9807155at2"/>
<dbReference type="PANTHER" id="PTHR12131">
    <property type="entry name" value="ATP-DEPENDENT RNA AND DNA HELICASE"/>
    <property type="match status" value="1"/>
</dbReference>
<feature type="domain" description="Helicase ATP-binding" evidence="6">
    <location>
        <begin position="74"/>
        <end position="234"/>
    </location>
</feature>
<dbReference type="InterPro" id="IPR014001">
    <property type="entry name" value="Helicase_ATP-bd"/>
</dbReference>
<evidence type="ECO:0000256" key="5">
    <source>
        <dbReference type="SAM" id="MobiDB-lite"/>
    </source>
</evidence>
<dbReference type="Pfam" id="PF00270">
    <property type="entry name" value="DEAD"/>
    <property type="match status" value="1"/>
</dbReference>
<evidence type="ECO:0000256" key="3">
    <source>
        <dbReference type="ARBA" id="ARBA00022806"/>
    </source>
</evidence>
<keyword evidence="4" id="KW-0067">ATP-binding</keyword>
<keyword evidence="1" id="KW-0547">Nucleotide-binding</keyword>
<dbReference type="GO" id="GO:0055087">
    <property type="term" value="C:Ski complex"/>
    <property type="evidence" value="ECO:0007669"/>
    <property type="project" value="TreeGrafter"/>
</dbReference>